<dbReference type="Proteomes" id="UP000252172">
    <property type="component" value="Unassembled WGS sequence"/>
</dbReference>
<dbReference type="RefSeq" id="WP_114302765.1">
    <property type="nucleotide sequence ID" value="NZ_QPIE01000001.1"/>
</dbReference>
<keyword evidence="1 2" id="KW-0732">Signal</keyword>
<evidence type="ECO:0000313" key="4">
    <source>
        <dbReference type="EMBL" id="RCU44995.1"/>
    </source>
</evidence>
<evidence type="ECO:0000259" key="3">
    <source>
        <dbReference type="Pfam" id="PF18962"/>
    </source>
</evidence>
<organism evidence="4 5">
    <name type="scientific">Chryseobacterium lacus</name>
    <dbReference type="NCBI Taxonomy" id="2058346"/>
    <lineage>
        <taxon>Bacteria</taxon>
        <taxon>Pseudomonadati</taxon>
        <taxon>Bacteroidota</taxon>
        <taxon>Flavobacteriia</taxon>
        <taxon>Flavobacteriales</taxon>
        <taxon>Weeksellaceae</taxon>
        <taxon>Chryseobacterium group</taxon>
        <taxon>Chryseobacterium</taxon>
    </lineage>
</organism>
<evidence type="ECO:0000256" key="2">
    <source>
        <dbReference type="SAM" id="SignalP"/>
    </source>
</evidence>
<name>A0A368N653_9FLAO</name>
<keyword evidence="5" id="KW-1185">Reference proteome</keyword>
<sequence>MKNIYILIALGVFTATNAQLTLVKQLSNAEVPKYEDVELPQIFNNKMYYIGKPANPQECKLYVTDGTSAGTQLLKDLGTIYTTGNGNYSTIGSFNQTADRLYFLRSQHLNPSAGGAPTEMTTELWVTDGTAAGTLKLMNKITPVVNYSAVSPISLFGRGRVQELNDNFAGNKLIFTAYDPASTTVSNGNQIAWVTDGTVAGTQPLLTAGGEKIYGGGTGGTKVNGEYFFAGRSQVTTDQGGFLYKTNGTAAGTVKVNPAAVNWFVGSHFSKPLNGQFLFWATDNLGPSWNQQNYEIWKSDGTAAGTQLFYETASGADSKKPYYGNVLDFVNDGQKFYFMLKQDPANNEQNEVWTTDGTLSNTKKIRDATNYLVDYTIVSNGHVFFEEFIQSPSTFRLVHSDGTASGTTVVSTKNTNRPSFALYQGAAYYKDFDQMVPYFSNQVADNMEVWRSDGTVGNTARLLDVLPGTTTVSSYTISNSSKPTNFFTLGDSLYFVTESPKNLYKFKGDYTFNNSVNSNWSNPSNWSAGAVPGFTDPVNIPTGFTVVADAPAYAGNLSLNSPLNLSSGNLNIGGNLNLGANITLNANSVNLGPAAQVANGGPSQYMVTNGTGTVNVQHLNAARGAVSLPIGTANHYNPITVSNSGTPDTFSARVSEGIANTTNGAVNATWDISEATAGGSNVNLTFGWNAAQQNVNFSAAGAMVGHYYNGQWNQENSGSVTGSGPFSITASGISSFSPFGIMNFGALATVESFHSKFSVYPNPFYDVLSIMAEEKGWVDFFDLSGKMTGRHRLEKGENRLNKDVLEPGIYVYRITNDSGINVSTGKIIKK</sequence>
<dbReference type="AlphaFoldDB" id="A0A368N653"/>
<evidence type="ECO:0000313" key="5">
    <source>
        <dbReference type="Proteomes" id="UP000252172"/>
    </source>
</evidence>
<dbReference type="InterPro" id="IPR026444">
    <property type="entry name" value="Secre_tail"/>
</dbReference>
<feature type="chain" id="PRO_5016719963" evidence="2">
    <location>
        <begin position="19"/>
        <end position="830"/>
    </location>
</feature>
<proteinExistence type="predicted"/>
<gene>
    <name evidence="4" type="ORF">DQ356_01950</name>
</gene>
<evidence type="ECO:0000256" key="1">
    <source>
        <dbReference type="ARBA" id="ARBA00022729"/>
    </source>
</evidence>
<feature type="signal peptide" evidence="2">
    <location>
        <begin position="1"/>
        <end position="18"/>
    </location>
</feature>
<protein>
    <submittedName>
        <fullName evidence="4">T9SS C-terminal target domain-containing protein</fullName>
    </submittedName>
</protein>
<dbReference type="OrthoDB" id="1489153at2"/>
<dbReference type="Pfam" id="PF18962">
    <property type="entry name" value="Por_Secre_tail"/>
    <property type="match status" value="1"/>
</dbReference>
<accession>A0A368N653</accession>
<dbReference type="EMBL" id="QPIE01000001">
    <property type="protein sequence ID" value="RCU44995.1"/>
    <property type="molecule type" value="Genomic_DNA"/>
</dbReference>
<comment type="caution">
    <text evidence="4">The sequence shown here is derived from an EMBL/GenBank/DDBJ whole genome shotgun (WGS) entry which is preliminary data.</text>
</comment>
<feature type="domain" description="Secretion system C-terminal sorting" evidence="3">
    <location>
        <begin position="759"/>
        <end position="822"/>
    </location>
</feature>
<dbReference type="NCBIfam" id="TIGR04183">
    <property type="entry name" value="Por_Secre_tail"/>
    <property type="match status" value="1"/>
</dbReference>
<reference evidence="4 5" key="1">
    <citation type="submission" date="2018-07" db="EMBL/GenBank/DDBJ databases">
        <title>Chryseobacterium lacus sp. nov., isolated from lake water.</title>
        <authorList>
            <person name="Li C.-M."/>
        </authorList>
    </citation>
    <scope>NUCLEOTIDE SEQUENCE [LARGE SCALE GENOMIC DNA]</scope>
    <source>
        <strain evidence="4 5">YLOS41</strain>
    </source>
</reference>